<gene>
    <name evidence="1" type="ORF">H5V43_02205</name>
</gene>
<evidence type="ECO:0000313" key="1">
    <source>
        <dbReference type="EMBL" id="QOT72009.1"/>
    </source>
</evidence>
<dbReference type="Proteomes" id="UP000593663">
    <property type="component" value="Chromosome 1"/>
</dbReference>
<evidence type="ECO:0000313" key="2">
    <source>
        <dbReference type="Proteomes" id="UP000593663"/>
    </source>
</evidence>
<sequence length="152" mass="16521">MHMDHPCFLKPTVDADWRYAVLGWMKKYLPLIALLACAGCSNACQNTVASRALSPDGIHSAILFQRDCGATTGFSTQISVLGNGGAPSGSGNAYQADDNHGVAAVGDWQGPWANMRWLGTDRLLIRYATKSRIFAQESEVDGVKIDYQQVDR</sequence>
<name>A0A7M2GJ76_SPHSA</name>
<protein>
    <submittedName>
        <fullName evidence="1">Uncharacterized protein</fullName>
    </submittedName>
</protein>
<dbReference type="KEGG" id="sbar:H5V43_02205"/>
<proteinExistence type="predicted"/>
<dbReference type="AlphaFoldDB" id="A0A7M2GJ76"/>
<dbReference type="EMBL" id="CP060035">
    <property type="protein sequence ID" value="QOT72009.1"/>
    <property type="molecule type" value="Genomic_DNA"/>
</dbReference>
<dbReference type="RefSeq" id="WP_128830754.1">
    <property type="nucleotide sequence ID" value="NZ_BATN01000038.1"/>
</dbReference>
<reference evidence="2" key="1">
    <citation type="submission" date="2020-08" db="EMBL/GenBank/DDBJ databases">
        <title>Complete genome sequence of Sphingobium barthaii strain KK22, a high-molecular-weight polycyclic aromatic hydrocarbon-degrading soil bacterium.</title>
        <authorList>
            <person name="Mori J.F."/>
            <person name="Kanaly R.A."/>
        </authorList>
    </citation>
    <scope>NUCLEOTIDE SEQUENCE [LARGE SCALE GENOMIC DNA]</scope>
    <source>
        <strain evidence="2">KK22</strain>
    </source>
</reference>
<accession>A0A7M2GJ76</accession>
<organism evidence="1 2">
    <name type="scientific">Sphingobium fuliginis (strain ATCC 27551)</name>
    <dbReference type="NCBI Taxonomy" id="336203"/>
    <lineage>
        <taxon>Bacteria</taxon>
        <taxon>Pseudomonadati</taxon>
        <taxon>Pseudomonadota</taxon>
        <taxon>Alphaproteobacteria</taxon>
        <taxon>Sphingomonadales</taxon>
        <taxon>Sphingomonadaceae</taxon>
        <taxon>Sphingobium</taxon>
    </lineage>
</organism>